<dbReference type="GO" id="GO:0046872">
    <property type="term" value="F:metal ion binding"/>
    <property type="evidence" value="ECO:0007669"/>
    <property type="project" value="UniProtKB-KW"/>
</dbReference>
<keyword evidence="4" id="KW-0540">Nuclease</keyword>
<gene>
    <name evidence="9" type="ORF">HJC23_007091</name>
</gene>
<dbReference type="Proteomes" id="UP001516023">
    <property type="component" value="Unassembled WGS sequence"/>
</dbReference>
<accession>A0ABD3NZ61</accession>
<keyword evidence="7" id="KW-0539">Nucleus</keyword>
<keyword evidence="5" id="KW-0479">Metal-binding</keyword>
<evidence type="ECO:0000259" key="8">
    <source>
        <dbReference type="Pfam" id="PF13359"/>
    </source>
</evidence>
<organism evidence="9 10">
    <name type="scientific">Cyclotella cryptica</name>
    <dbReference type="NCBI Taxonomy" id="29204"/>
    <lineage>
        <taxon>Eukaryota</taxon>
        <taxon>Sar</taxon>
        <taxon>Stramenopiles</taxon>
        <taxon>Ochrophyta</taxon>
        <taxon>Bacillariophyta</taxon>
        <taxon>Coscinodiscophyceae</taxon>
        <taxon>Thalassiosirophycidae</taxon>
        <taxon>Stephanodiscales</taxon>
        <taxon>Stephanodiscaceae</taxon>
        <taxon>Cyclotella</taxon>
    </lineage>
</organism>
<comment type="subcellular location">
    <subcellularLocation>
        <location evidence="2">Nucleus</location>
    </subcellularLocation>
</comment>
<dbReference type="GO" id="GO:0004518">
    <property type="term" value="F:nuclease activity"/>
    <property type="evidence" value="ECO:0007669"/>
    <property type="project" value="UniProtKB-KW"/>
</dbReference>
<dbReference type="EMBL" id="JABMIG020000327">
    <property type="protein sequence ID" value="KAL3781092.1"/>
    <property type="molecule type" value="Genomic_DNA"/>
</dbReference>
<sequence length="396" mass="45057">MDKEAFWLLLNIVSPHMPETGENKERGGVPNDPITHGSRLSMALRYFAAGDPLDIAEVHGVNEDEPLKSIWIVVDAIHASSELDIKFPETYTAQAESVQGFKSKSSINIDCCLGAIDGMLVWMNKPTISDQGKIGFGPSKFFCGRKMKYGLNMMGVCNSRRRFIWVEIIMPGAASDFYAFDQSSLKKKLEREGFLRPGYSLFGDNAYVNAPYMVTPWRNVHDRPKDAMNFFHSSLRICIECAFGILVHRWGILRKPMPVNLSVQKISSLVLAVCKLHNFCIDNATVGVECPEDADILNVAVEGGLFLPRMDNSRQYVWECDTNIYSQSDRLNELLDGGAHMDDHTRTERRRYRFDHDLPCYRILDYFEEQALERPEYSARSLAEQRMELDEAGVRM</sequence>
<reference evidence="9 10" key="1">
    <citation type="journal article" date="2020" name="G3 (Bethesda)">
        <title>Improved Reference Genome for Cyclotella cryptica CCMP332, a Model for Cell Wall Morphogenesis, Salinity Adaptation, and Lipid Production in Diatoms (Bacillariophyta).</title>
        <authorList>
            <person name="Roberts W.R."/>
            <person name="Downey K.M."/>
            <person name="Ruck E.C."/>
            <person name="Traller J.C."/>
            <person name="Alverson A.J."/>
        </authorList>
    </citation>
    <scope>NUCLEOTIDE SEQUENCE [LARGE SCALE GENOMIC DNA]</scope>
    <source>
        <strain evidence="9 10">CCMP332</strain>
    </source>
</reference>
<dbReference type="Pfam" id="PF13359">
    <property type="entry name" value="DDE_Tnp_4"/>
    <property type="match status" value="1"/>
</dbReference>
<evidence type="ECO:0000256" key="7">
    <source>
        <dbReference type="ARBA" id="ARBA00023242"/>
    </source>
</evidence>
<dbReference type="GO" id="GO:0016787">
    <property type="term" value="F:hydrolase activity"/>
    <property type="evidence" value="ECO:0007669"/>
    <property type="project" value="UniProtKB-KW"/>
</dbReference>
<evidence type="ECO:0000256" key="1">
    <source>
        <dbReference type="ARBA" id="ARBA00001968"/>
    </source>
</evidence>
<evidence type="ECO:0000256" key="4">
    <source>
        <dbReference type="ARBA" id="ARBA00022722"/>
    </source>
</evidence>
<evidence type="ECO:0000256" key="5">
    <source>
        <dbReference type="ARBA" id="ARBA00022723"/>
    </source>
</evidence>
<evidence type="ECO:0000313" key="10">
    <source>
        <dbReference type="Proteomes" id="UP001516023"/>
    </source>
</evidence>
<evidence type="ECO:0000256" key="6">
    <source>
        <dbReference type="ARBA" id="ARBA00022801"/>
    </source>
</evidence>
<evidence type="ECO:0000256" key="3">
    <source>
        <dbReference type="ARBA" id="ARBA00006958"/>
    </source>
</evidence>
<dbReference type="InterPro" id="IPR045249">
    <property type="entry name" value="HARBI1-like"/>
</dbReference>
<evidence type="ECO:0000313" key="9">
    <source>
        <dbReference type="EMBL" id="KAL3781092.1"/>
    </source>
</evidence>
<comment type="cofactor">
    <cofactor evidence="1">
        <name>a divalent metal cation</name>
        <dbReference type="ChEBI" id="CHEBI:60240"/>
    </cofactor>
</comment>
<comment type="caution">
    <text evidence="9">The sequence shown here is derived from an EMBL/GenBank/DDBJ whole genome shotgun (WGS) entry which is preliminary data.</text>
</comment>
<dbReference type="AlphaFoldDB" id="A0ABD3NZ61"/>
<dbReference type="GO" id="GO:0005634">
    <property type="term" value="C:nucleus"/>
    <property type="evidence" value="ECO:0007669"/>
    <property type="project" value="UniProtKB-SubCell"/>
</dbReference>
<protein>
    <recommendedName>
        <fullName evidence="8">DDE Tnp4 domain-containing protein</fullName>
    </recommendedName>
</protein>
<keyword evidence="6" id="KW-0378">Hydrolase</keyword>
<dbReference type="InterPro" id="IPR027806">
    <property type="entry name" value="HARBI1_dom"/>
</dbReference>
<keyword evidence="10" id="KW-1185">Reference proteome</keyword>
<feature type="domain" description="DDE Tnp4" evidence="8">
    <location>
        <begin position="137"/>
        <end position="278"/>
    </location>
</feature>
<evidence type="ECO:0000256" key="2">
    <source>
        <dbReference type="ARBA" id="ARBA00004123"/>
    </source>
</evidence>
<name>A0ABD3NZ61_9STRA</name>
<proteinExistence type="inferred from homology"/>
<dbReference type="PANTHER" id="PTHR22930">
    <property type="match status" value="1"/>
</dbReference>
<dbReference type="PANTHER" id="PTHR22930:SF85">
    <property type="entry name" value="GH03217P-RELATED"/>
    <property type="match status" value="1"/>
</dbReference>
<comment type="similarity">
    <text evidence="3">Belongs to the HARBI1 family.</text>
</comment>